<dbReference type="SUPFAM" id="SSF56645">
    <property type="entry name" value="Acyl-CoA dehydrogenase NM domain-like"/>
    <property type="match status" value="1"/>
</dbReference>
<name>A0ABW5GUN5_9PSEU</name>
<evidence type="ECO:0000256" key="1">
    <source>
        <dbReference type="ARBA" id="ARBA00023002"/>
    </source>
</evidence>
<dbReference type="InterPro" id="IPR046373">
    <property type="entry name" value="Acyl-CoA_Oxase/DH_mid-dom_sf"/>
</dbReference>
<dbReference type="PANTHER" id="PTHR43884">
    <property type="entry name" value="ACYL-COA DEHYDROGENASE"/>
    <property type="match status" value="1"/>
</dbReference>
<evidence type="ECO:0000313" key="4">
    <source>
        <dbReference type="EMBL" id="MFD2464252.1"/>
    </source>
</evidence>
<feature type="domain" description="Acyl-CoA dehydrogenase/oxidase N-terminal" evidence="2">
    <location>
        <begin position="23"/>
        <end position="104"/>
    </location>
</feature>
<dbReference type="SUPFAM" id="SSF47203">
    <property type="entry name" value="Acyl-CoA dehydrogenase C-terminal domain-like"/>
    <property type="match status" value="1"/>
</dbReference>
<dbReference type="Gene3D" id="1.20.140.10">
    <property type="entry name" value="Butyryl-CoA Dehydrogenase, subunit A, domain 3"/>
    <property type="match status" value="1"/>
</dbReference>
<evidence type="ECO:0000259" key="2">
    <source>
        <dbReference type="Pfam" id="PF02771"/>
    </source>
</evidence>
<dbReference type="PIRSF" id="PIRSF016578">
    <property type="entry name" value="HsaA"/>
    <property type="match status" value="1"/>
</dbReference>
<organism evidence="4 5">
    <name type="scientific">Amycolatopsis samaneae</name>
    <dbReference type="NCBI Taxonomy" id="664691"/>
    <lineage>
        <taxon>Bacteria</taxon>
        <taxon>Bacillati</taxon>
        <taxon>Actinomycetota</taxon>
        <taxon>Actinomycetes</taxon>
        <taxon>Pseudonocardiales</taxon>
        <taxon>Pseudonocardiaceae</taxon>
        <taxon>Amycolatopsis</taxon>
    </lineage>
</organism>
<dbReference type="PANTHER" id="PTHR43884:SF12">
    <property type="entry name" value="ISOVALERYL-COA DEHYDROGENASE, MITOCHONDRIAL-RELATED"/>
    <property type="match status" value="1"/>
</dbReference>
<dbReference type="InterPro" id="IPR009100">
    <property type="entry name" value="AcylCoA_DH/oxidase_NM_dom_sf"/>
</dbReference>
<dbReference type="EMBL" id="JBHUKU010000025">
    <property type="protein sequence ID" value="MFD2464252.1"/>
    <property type="molecule type" value="Genomic_DNA"/>
</dbReference>
<dbReference type="Gene3D" id="2.40.110.10">
    <property type="entry name" value="Butyryl-CoA Dehydrogenase, subunit A, domain 2"/>
    <property type="match status" value="1"/>
</dbReference>
<sequence length="393" mass="42321">MSGNAIVSADELRKRAEDLAPLIRSKALSAEQNRTLDDEVVEALAEAGLFDLRRPQRYGGHESSALDMGEILATISAADASTGWSTSVWTIGAWLAATFPDHVQDEVFATPAVRICVALSPTAVATDTGDGLIVNGQWHFVSGARHSHWQVIMTMAPALDGSQWPVAALVPMSDLIVDDDWDTSGFAATGSVNTAAKDLYVPRERTLPMPLVLQEQFASELNASSPVFRTPMIPTGAAGFIGVAIGMGRAALAEFHRNLPGRAVAFTDYGVQSEAPVTHFEVAEAALKLEEAEYYAWRMATLLDEKGAAGEAWTVQERMHNRGRLGRLVQLVEEAVDKLATASGGSSIKSTMPMQRIRRDIQAFSLHGLMHPSTNFELYGRALCGLGPNTGYL</sequence>
<dbReference type="InterPro" id="IPR013786">
    <property type="entry name" value="AcylCoA_DH/ox_N"/>
</dbReference>
<proteinExistence type="predicted"/>
<evidence type="ECO:0000313" key="5">
    <source>
        <dbReference type="Proteomes" id="UP001597419"/>
    </source>
</evidence>
<dbReference type="RefSeq" id="WP_345404809.1">
    <property type="nucleotide sequence ID" value="NZ_BAABHG010000017.1"/>
</dbReference>
<dbReference type="InterPro" id="IPR013107">
    <property type="entry name" value="Acyl-CoA_DH_C"/>
</dbReference>
<dbReference type="InterPro" id="IPR036250">
    <property type="entry name" value="AcylCo_DH-like_C"/>
</dbReference>
<accession>A0ABW5GUN5</accession>
<evidence type="ECO:0000259" key="3">
    <source>
        <dbReference type="Pfam" id="PF08028"/>
    </source>
</evidence>
<dbReference type="Pfam" id="PF02771">
    <property type="entry name" value="Acyl-CoA_dh_N"/>
    <property type="match status" value="1"/>
</dbReference>
<dbReference type="Gene3D" id="1.10.540.10">
    <property type="entry name" value="Acyl-CoA dehydrogenase/oxidase, N-terminal domain"/>
    <property type="match status" value="1"/>
</dbReference>
<dbReference type="InterPro" id="IPR037069">
    <property type="entry name" value="AcylCoA_DH/ox_N_sf"/>
</dbReference>
<protein>
    <submittedName>
        <fullName evidence="4">Acyl-CoA dehydrogenase family protein</fullName>
    </submittedName>
</protein>
<keyword evidence="1" id="KW-0560">Oxidoreductase</keyword>
<dbReference type="Pfam" id="PF08028">
    <property type="entry name" value="Acyl-CoA_dh_2"/>
    <property type="match status" value="1"/>
</dbReference>
<reference evidence="5" key="1">
    <citation type="journal article" date="2019" name="Int. J. Syst. Evol. Microbiol.">
        <title>The Global Catalogue of Microorganisms (GCM) 10K type strain sequencing project: providing services to taxonomists for standard genome sequencing and annotation.</title>
        <authorList>
            <consortium name="The Broad Institute Genomics Platform"/>
            <consortium name="The Broad Institute Genome Sequencing Center for Infectious Disease"/>
            <person name="Wu L."/>
            <person name="Ma J."/>
        </authorList>
    </citation>
    <scope>NUCLEOTIDE SEQUENCE [LARGE SCALE GENOMIC DNA]</scope>
    <source>
        <strain evidence="5">CGMCC 4.7643</strain>
    </source>
</reference>
<keyword evidence="5" id="KW-1185">Reference proteome</keyword>
<gene>
    <name evidence="4" type="ORF">ACFSYJ_36930</name>
</gene>
<dbReference type="Proteomes" id="UP001597419">
    <property type="component" value="Unassembled WGS sequence"/>
</dbReference>
<feature type="domain" description="Acyl-CoA dehydrogenase C-terminal" evidence="3">
    <location>
        <begin position="240"/>
        <end position="370"/>
    </location>
</feature>
<comment type="caution">
    <text evidence="4">The sequence shown here is derived from an EMBL/GenBank/DDBJ whole genome shotgun (WGS) entry which is preliminary data.</text>
</comment>